<evidence type="ECO:0000313" key="1">
    <source>
        <dbReference type="EMBL" id="MCC2125694.1"/>
    </source>
</evidence>
<keyword evidence="2" id="KW-1185">Reference proteome</keyword>
<dbReference type="NCBIfam" id="TIGR02242">
    <property type="entry name" value="tail_TIGR02242"/>
    <property type="match status" value="1"/>
</dbReference>
<dbReference type="AlphaFoldDB" id="A0AAE3A591"/>
<organism evidence="1 2">
    <name type="scientific">Hominiventricola filiformis</name>
    <dbReference type="NCBI Taxonomy" id="2885352"/>
    <lineage>
        <taxon>Bacteria</taxon>
        <taxon>Bacillati</taxon>
        <taxon>Bacillota</taxon>
        <taxon>Clostridia</taxon>
        <taxon>Lachnospirales</taxon>
        <taxon>Lachnospiraceae</taxon>
        <taxon>Hominiventricola</taxon>
    </lineage>
</organism>
<protein>
    <submittedName>
        <fullName evidence="1">Uncharacterized protein</fullName>
    </submittedName>
</protein>
<gene>
    <name evidence="1" type="ORF">LKD36_05810</name>
</gene>
<name>A0AAE3A591_9FIRM</name>
<evidence type="ECO:0000313" key="2">
    <source>
        <dbReference type="Proteomes" id="UP001198220"/>
    </source>
</evidence>
<sequence>MMENRKQVNFYRLALAEGKRFRMELSDDYRLTGTGGGVFTWLAPVYDSMDQNETWHRLVLSGIFRECKYEIMAAASNEDLREFLYAEERTADQIEEMLREQTFIRKVNTDDLLLHSLTGQYLYILIRVSGARVDSHFQIDGLHVEFPWGSFVEYLPEIYQMSGRDTFFERYMTVLQSMYEDQEREVDYVPDYLDYESTPEEHLPELASWTGDWSREQQYSSGQIRWLLKHLQEIQCGRGTGHVLEEMIALSVGRKARILEYFKWHDWMKKGTGLMEAYEKLYGREEDTFTVILDTSDMKHPPAKEKLLQLMEDYIPLGMNCNLVLLDWSSHMDTHCYLDKNSRLSIPEQADTSGFVLGGNYVLG</sequence>
<dbReference type="RefSeq" id="WP_118769511.1">
    <property type="nucleotide sequence ID" value="NZ_JAJEPS010000004.1"/>
</dbReference>
<accession>A0AAE3A591</accession>
<comment type="caution">
    <text evidence="1">The sequence shown here is derived from an EMBL/GenBank/DDBJ whole genome shotgun (WGS) entry which is preliminary data.</text>
</comment>
<dbReference type="EMBL" id="JAJEPS010000004">
    <property type="protein sequence ID" value="MCC2125694.1"/>
    <property type="molecule type" value="Genomic_DNA"/>
</dbReference>
<dbReference type="Proteomes" id="UP001198220">
    <property type="component" value="Unassembled WGS sequence"/>
</dbReference>
<proteinExistence type="predicted"/>
<dbReference type="InterPro" id="IPR011748">
    <property type="entry name" value="Unchr_phage_tail-like"/>
</dbReference>
<reference evidence="1 2" key="1">
    <citation type="submission" date="2021-10" db="EMBL/GenBank/DDBJ databases">
        <title>Anaerobic single-cell dispensing facilitates the cultivation of human gut bacteria.</title>
        <authorList>
            <person name="Afrizal A."/>
        </authorList>
    </citation>
    <scope>NUCLEOTIDE SEQUENCE [LARGE SCALE GENOMIC DNA]</scope>
    <source>
        <strain evidence="1 2">CLA-AA-H276</strain>
    </source>
</reference>